<dbReference type="InterPro" id="IPR003020">
    <property type="entry name" value="HCO3_transpt_euk"/>
</dbReference>
<gene>
    <name evidence="10" type="ORF">AGOS_AFR677C</name>
</gene>
<evidence type="ECO:0000256" key="6">
    <source>
        <dbReference type="ARBA" id="ARBA00023136"/>
    </source>
</evidence>
<dbReference type="GO" id="GO:0006820">
    <property type="term" value="P:monoatomic anion transport"/>
    <property type="evidence" value="ECO:0007669"/>
    <property type="project" value="InterPro"/>
</dbReference>
<dbReference type="FunCoup" id="Q751Z8">
    <property type="interactions" value="410"/>
</dbReference>
<dbReference type="GO" id="GO:0005774">
    <property type="term" value="C:vacuolar membrane"/>
    <property type="evidence" value="ECO:0007669"/>
    <property type="project" value="UniProtKB-SubCell"/>
</dbReference>
<dbReference type="GO" id="GO:0050801">
    <property type="term" value="P:monoatomic ion homeostasis"/>
    <property type="evidence" value="ECO:0000318"/>
    <property type="project" value="GO_Central"/>
</dbReference>
<dbReference type="Proteomes" id="UP000000591">
    <property type="component" value="Chromosome VI"/>
</dbReference>
<dbReference type="GO" id="GO:0046713">
    <property type="term" value="P:borate transport"/>
    <property type="evidence" value="ECO:0000318"/>
    <property type="project" value="GO_Central"/>
</dbReference>
<dbReference type="InterPro" id="IPR011531">
    <property type="entry name" value="HCO3_transpt-like_TM_dom"/>
</dbReference>
<keyword evidence="4 8" id="KW-0812">Transmembrane</keyword>
<evidence type="ECO:0000259" key="9">
    <source>
        <dbReference type="Pfam" id="PF00955"/>
    </source>
</evidence>
<proteinExistence type="inferred from homology"/>
<dbReference type="OMA" id="RRAPFYW"/>
<dbReference type="GeneID" id="4622514"/>
<evidence type="ECO:0000256" key="2">
    <source>
        <dbReference type="ARBA" id="ARBA00010993"/>
    </source>
</evidence>
<organism evidence="10 11">
    <name type="scientific">Eremothecium gossypii (strain ATCC 10895 / CBS 109.51 / FGSC 9923 / NRRL Y-1056)</name>
    <name type="common">Yeast</name>
    <name type="synonym">Ashbya gossypii</name>
    <dbReference type="NCBI Taxonomy" id="284811"/>
    <lineage>
        <taxon>Eukaryota</taxon>
        <taxon>Fungi</taxon>
        <taxon>Dikarya</taxon>
        <taxon>Ascomycota</taxon>
        <taxon>Saccharomycotina</taxon>
        <taxon>Saccharomycetes</taxon>
        <taxon>Saccharomycetales</taxon>
        <taxon>Saccharomycetaceae</taxon>
        <taxon>Eremothecium</taxon>
    </lineage>
</organism>
<reference evidence="11" key="2">
    <citation type="journal article" date="2013" name="G3 (Bethesda)">
        <title>Genomes of Ashbya fungi isolated from insects reveal four mating-type loci, numerous translocations, lack of transposons, and distinct gene duplications.</title>
        <authorList>
            <person name="Dietrich F.S."/>
            <person name="Voegeli S."/>
            <person name="Kuo S."/>
            <person name="Philippsen P."/>
        </authorList>
    </citation>
    <scope>GENOME REANNOTATION</scope>
    <source>
        <strain evidence="11">ATCC 10895 / CBS 109.51 / FGSC 9923 / NRRL Y-1056</strain>
    </source>
</reference>
<feature type="transmembrane region" description="Helical" evidence="8">
    <location>
        <begin position="102"/>
        <end position="128"/>
    </location>
</feature>
<dbReference type="GO" id="GO:0055085">
    <property type="term" value="P:transmembrane transport"/>
    <property type="evidence" value="ECO:0000318"/>
    <property type="project" value="GO_Central"/>
</dbReference>
<dbReference type="eggNOG" id="KOG1172">
    <property type="taxonomic scope" value="Eukaryota"/>
</dbReference>
<feature type="region of interest" description="Disordered" evidence="7">
    <location>
        <begin position="1"/>
        <end position="28"/>
    </location>
</feature>
<keyword evidence="11" id="KW-1185">Reference proteome</keyword>
<dbReference type="STRING" id="284811.Q751Z8"/>
<dbReference type="PANTHER" id="PTHR11453">
    <property type="entry name" value="ANION EXCHANGE PROTEIN"/>
    <property type="match status" value="1"/>
</dbReference>
<evidence type="ECO:0000256" key="3">
    <source>
        <dbReference type="ARBA" id="ARBA00022554"/>
    </source>
</evidence>
<comment type="similarity">
    <text evidence="2">Belongs to the anion exchanger (TC 2.A.31) family.</text>
</comment>
<dbReference type="EMBL" id="AE016819">
    <property type="protein sequence ID" value="AAS54049.2"/>
    <property type="molecule type" value="Genomic_DNA"/>
</dbReference>
<dbReference type="RefSeq" id="NP_986225.2">
    <property type="nucleotide sequence ID" value="NM_212361.2"/>
</dbReference>
<evidence type="ECO:0000256" key="5">
    <source>
        <dbReference type="ARBA" id="ARBA00022989"/>
    </source>
</evidence>
<reference evidence="10 11" key="1">
    <citation type="journal article" date="2004" name="Science">
        <title>The Ashbya gossypii genome as a tool for mapping the ancient Saccharomyces cerevisiae genome.</title>
        <authorList>
            <person name="Dietrich F.S."/>
            <person name="Voegeli S."/>
            <person name="Brachat S."/>
            <person name="Lerch A."/>
            <person name="Gates K."/>
            <person name="Steiner S."/>
            <person name="Mohr C."/>
            <person name="Pohlmann R."/>
            <person name="Luedi P."/>
            <person name="Choi S."/>
            <person name="Wing R.A."/>
            <person name="Flavier A."/>
            <person name="Gaffney T.D."/>
            <person name="Philippsen P."/>
        </authorList>
    </citation>
    <scope>NUCLEOTIDE SEQUENCE [LARGE SCALE GENOMIC DNA]</scope>
    <source>
        <strain evidence="11">ATCC 10895 / CBS 109.51 / FGSC 9923 / NRRL Y-1056</strain>
    </source>
</reference>
<feature type="transmembrane region" description="Helical" evidence="8">
    <location>
        <begin position="257"/>
        <end position="279"/>
    </location>
</feature>
<comment type="subcellular location">
    <subcellularLocation>
        <location evidence="1">Vacuole membrane</location>
        <topology evidence="1">Multi-pass membrane protein</topology>
    </subcellularLocation>
</comment>
<feature type="transmembrane region" description="Helical" evidence="8">
    <location>
        <begin position="174"/>
        <end position="194"/>
    </location>
</feature>
<evidence type="ECO:0000256" key="7">
    <source>
        <dbReference type="SAM" id="MobiDB-lite"/>
    </source>
</evidence>
<feature type="transmembrane region" description="Helical" evidence="8">
    <location>
        <begin position="470"/>
        <end position="491"/>
    </location>
</feature>
<evidence type="ECO:0000313" key="10">
    <source>
        <dbReference type="EMBL" id="AAS54049.2"/>
    </source>
</evidence>
<dbReference type="FunFam" id="1.10.287.570:FF:000003">
    <property type="entry name" value="Anion exchange family protein"/>
    <property type="match status" value="1"/>
</dbReference>
<dbReference type="OrthoDB" id="1735926at2759"/>
<feature type="transmembrane region" description="Helical" evidence="8">
    <location>
        <begin position="214"/>
        <end position="237"/>
    </location>
</feature>
<dbReference type="GO" id="GO:0080139">
    <property type="term" value="F:borate efflux transmembrane transporter activity"/>
    <property type="evidence" value="ECO:0000318"/>
    <property type="project" value="GO_Central"/>
</dbReference>
<dbReference type="GO" id="GO:0000324">
    <property type="term" value="C:fungal-type vacuole"/>
    <property type="evidence" value="ECO:0000318"/>
    <property type="project" value="GO_Central"/>
</dbReference>
<dbReference type="AlphaFoldDB" id="Q751Z8"/>
<feature type="compositionally biased region" description="Basic and acidic residues" evidence="7">
    <location>
        <begin position="1"/>
        <end position="16"/>
    </location>
</feature>
<dbReference type="InParanoid" id="Q751Z8"/>
<name>Q751Z8_EREGS</name>
<accession>Q751Z8</accession>
<feature type="transmembrane region" description="Helical" evidence="8">
    <location>
        <begin position="148"/>
        <end position="167"/>
    </location>
</feature>
<evidence type="ECO:0000256" key="1">
    <source>
        <dbReference type="ARBA" id="ARBA00004128"/>
    </source>
</evidence>
<feature type="transmembrane region" description="Helical" evidence="8">
    <location>
        <begin position="299"/>
        <end position="326"/>
    </location>
</feature>
<protein>
    <submittedName>
        <fullName evidence="10">AFR677Cp</fullName>
    </submittedName>
</protein>
<feature type="transmembrane region" description="Helical" evidence="8">
    <location>
        <begin position="347"/>
        <end position="369"/>
    </location>
</feature>
<keyword evidence="5 8" id="KW-1133">Transmembrane helix</keyword>
<dbReference type="GO" id="GO:0005886">
    <property type="term" value="C:plasma membrane"/>
    <property type="evidence" value="ECO:0000318"/>
    <property type="project" value="GO_Central"/>
</dbReference>
<feature type="transmembrane region" description="Helical" evidence="8">
    <location>
        <begin position="424"/>
        <end position="443"/>
    </location>
</feature>
<keyword evidence="6 8" id="KW-0472">Membrane</keyword>
<evidence type="ECO:0000313" key="11">
    <source>
        <dbReference type="Proteomes" id="UP000000591"/>
    </source>
</evidence>
<dbReference type="Pfam" id="PF00955">
    <property type="entry name" value="HCO3_cotransp"/>
    <property type="match status" value="2"/>
</dbReference>
<dbReference type="Gene3D" id="1.10.287.570">
    <property type="entry name" value="Helical hairpin bin"/>
    <property type="match status" value="1"/>
</dbReference>
<dbReference type="KEGG" id="ago:AGOS_AFR677C"/>
<feature type="domain" description="Bicarbonate transporter-like transmembrane" evidence="9">
    <location>
        <begin position="43"/>
        <end position="209"/>
    </location>
</feature>
<feature type="domain" description="Bicarbonate transporter-like transmembrane" evidence="9">
    <location>
        <begin position="220"/>
        <end position="528"/>
    </location>
</feature>
<evidence type="ECO:0000256" key="8">
    <source>
        <dbReference type="SAM" id="Phobius"/>
    </source>
</evidence>
<dbReference type="GO" id="GO:0005452">
    <property type="term" value="F:solute:inorganic anion antiporter activity"/>
    <property type="evidence" value="ECO:0007669"/>
    <property type="project" value="InterPro"/>
</dbReference>
<dbReference type="HOGENOM" id="CLU_002289_7_2_1"/>
<keyword evidence="3" id="KW-0926">Vacuole</keyword>
<sequence>MLGSGEEHNASKHEGSSDSQPFDEERADSMCEKRRRFPPLGAGIACDVRDRLPQYWSDWTDAWDYRVIPAALETYFSNLLPALAFAQDMFDHTNNAFGVNEVLLSSALAALVFGVLGGQPLCIVGVTGPISVFNYTLYDIVKPLGVDYFGFMFWVCIWATVCHLALAVTNMVCLLQYVSAFPCDIFGLFINIVYLQKGVDILVKQFQTKEGFDAAAGFASVTIALCMAIFGTAGKLFTETPLLTHAMRTFVSDYSTVLSVVFWTGFTHFGGALGAVDLLHLPVSTPFQPTSETRDQSTWLAYVPIAPRYAFLALPFGIILTILFYFDHSVSSLMAQRTHYRLRKASTFHYDFALLSVTTAVAGVLGIPAPNGLIPQAPMHTESLLVRDRHGTVIRCVEQRVTNSLQGLLFLGTMTRPLLHCLGLIPQAVLSALFFIMAFNGLYNNAILRKILWLLTDPRRRDPENPLNAVPLRPLAIFTALATFCALVEFVLTLSKAAIAFPVALLATVLLSLLFPRFFQREHLRILDPPVAEEFTMKNLLLENLT</sequence>
<evidence type="ECO:0000256" key="4">
    <source>
        <dbReference type="ARBA" id="ARBA00022692"/>
    </source>
</evidence>
<feature type="transmembrane region" description="Helical" evidence="8">
    <location>
        <begin position="497"/>
        <end position="515"/>
    </location>
</feature>
<dbReference type="PANTHER" id="PTHR11453:SF82">
    <property type="entry name" value="BORON TRANSPORTER 1"/>
    <property type="match status" value="1"/>
</dbReference>